<gene>
    <name evidence="1" type="ORF">PEX2_033790</name>
</gene>
<evidence type="ECO:0000313" key="2">
    <source>
        <dbReference type="Proteomes" id="UP000030143"/>
    </source>
</evidence>
<evidence type="ECO:0000313" key="1">
    <source>
        <dbReference type="EMBL" id="KGO60390.1"/>
    </source>
</evidence>
<comment type="caution">
    <text evidence="1">The sequence shown here is derived from an EMBL/GenBank/DDBJ whole genome shotgun (WGS) entry which is preliminary data.</text>
</comment>
<dbReference type="OrthoDB" id="10467152at2759"/>
<dbReference type="GeneID" id="27676073"/>
<proteinExistence type="predicted"/>
<dbReference type="EMBL" id="JQFZ01000074">
    <property type="protein sequence ID" value="KGO60390.1"/>
    <property type="molecule type" value="Genomic_DNA"/>
</dbReference>
<accession>A0A0A2K7N4</accession>
<protein>
    <submittedName>
        <fullName evidence="1">Uncharacterized protein</fullName>
    </submittedName>
</protein>
<name>A0A0A2K7N4_PENEN</name>
<dbReference type="HOGENOM" id="CLU_2722970_0_0_1"/>
<dbReference type="Proteomes" id="UP000030143">
    <property type="component" value="Unassembled WGS sequence"/>
</dbReference>
<reference evidence="1 2" key="1">
    <citation type="journal article" date="2015" name="Mol. Plant Microbe Interact.">
        <title>Genome, transcriptome, and functional analyses of Penicillium expansum provide new insights into secondary metabolism and pathogenicity.</title>
        <authorList>
            <person name="Ballester A.R."/>
            <person name="Marcet-Houben M."/>
            <person name="Levin E."/>
            <person name="Sela N."/>
            <person name="Selma-Lazaro C."/>
            <person name="Carmona L."/>
            <person name="Wisniewski M."/>
            <person name="Droby S."/>
            <person name="Gonzalez-Candelas L."/>
            <person name="Gabaldon T."/>
        </authorList>
    </citation>
    <scope>NUCLEOTIDE SEQUENCE [LARGE SCALE GENOMIC DNA]</scope>
    <source>
        <strain evidence="1 2">MD-8</strain>
    </source>
</reference>
<dbReference type="AlphaFoldDB" id="A0A0A2K7N4"/>
<dbReference type="RefSeq" id="XP_016601456.1">
    <property type="nucleotide sequence ID" value="XM_016740654.1"/>
</dbReference>
<keyword evidence="2" id="KW-1185">Reference proteome</keyword>
<sequence length="72" mass="8308">MAGVCIYIAQRIHSPRTPHSAKAKIPMLKILISHVRDSIHMRSSKRASRWVLREDEKLKMIKMRKAGVVDMV</sequence>
<organism evidence="1 2">
    <name type="scientific">Penicillium expansum</name>
    <name type="common">Blue mold rot fungus</name>
    <dbReference type="NCBI Taxonomy" id="27334"/>
    <lineage>
        <taxon>Eukaryota</taxon>
        <taxon>Fungi</taxon>
        <taxon>Dikarya</taxon>
        <taxon>Ascomycota</taxon>
        <taxon>Pezizomycotina</taxon>
        <taxon>Eurotiomycetes</taxon>
        <taxon>Eurotiomycetidae</taxon>
        <taxon>Eurotiales</taxon>
        <taxon>Aspergillaceae</taxon>
        <taxon>Penicillium</taxon>
    </lineage>
</organism>
<dbReference type="VEuPathDB" id="FungiDB:PEXP_004900"/>